<evidence type="ECO:0000256" key="1">
    <source>
        <dbReference type="SAM" id="Phobius"/>
    </source>
</evidence>
<protein>
    <submittedName>
        <fullName evidence="2">Uncharacterized protein</fullName>
    </submittedName>
</protein>
<reference evidence="2 3" key="1">
    <citation type="journal article" date="2022" name="Nat. Plants">
        <title>Genomes of leafy and leafless Platanthera orchids illuminate the evolution of mycoheterotrophy.</title>
        <authorList>
            <person name="Li M.H."/>
            <person name="Liu K.W."/>
            <person name="Li Z."/>
            <person name="Lu H.C."/>
            <person name="Ye Q.L."/>
            <person name="Zhang D."/>
            <person name="Wang J.Y."/>
            <person name="Li Y.F."/>
            <person name="Zhong Z.M."/>
            <person name="Liu X."/>
            <person name="Yu X."/>
            <person name="Liu D.K."/>
            <person name="Tu X.D."/>
            <person name="Liu B."/>
            <person name="Hao Y."/>
            <person name="Liao X.Y."/>
            <person name="Jiang Y.T."/>
            <person name="Sun W.H."/>
            <person name="Chen J."/>
            <person name="Chen Y.Q."/>
            <person name="Ai Y."/>
            <person name="Zhai J.W."/>
            <person name="Wu S.S."/>
            <person name="Zhou Z."/>
            <person name="Hsiao Y.Y."/>
            <person name="Wu W.L."/>
            <person name="Chen Y.Y."/>
            <person name="Lin Y.F."/>
            <person name="Hsu J.L."/>
            <person name="Li C.Y."/>
            <person name="Wang Z.W."/>
            <person name="Zhao X."/>
            <person name="Zhong W.Y."/>
            <person name="Ma X.K."/>
            <person name="Ma L."/>
            <person name="Huang J."/>
            <person name="Chen G.Z."/>
            <person name="Huang M.Z."/>
            <person name="Huang L."/>
            <person name="Peng D.H."/>
            <person name="Luo Y.B."/>
            <person name="Zou S.Q."/>
            <person name="Chen S.P."/>
            <person name="Lan S."/>
            <person name="Tsai W.C."/>
            <person name="Van de Peer Y."/>
            <person name="Liu Z.J."/>
        </authorList>
    </citation>
    <scope>NUCLEOTIDE SEQUENCE [LARGE SCALE GENOMIC DNA]</scope>
    <source>
        <strain evidence="2">Lor288</strain>
    </source>
</reference>
<name>A0ABR2N094_9ASPA</name>
<keyword evidence="3" id="KW-1185">Reference proteome</keyword>
<dbReference type="Proteomes" id="UP001412067">
    <property type="component" value="Unassembled WGS sequence"/>
</dbReference>
<keyword evidence="1" id="KW-0472">Membrane</keyword>
<keyword evidence="1" id="KW-1133">Transmembrane helix</keyword>
<accession>A0ABR2N094</accession>
<sequence>MGSCYVVESGVFMSSLSATIFIVALVIIGFLMLTLLIALTVMLQSCKRSGSGVFDDAKKSNHHDHCNLFIFHVELTTWLRVKFPLYASYKFSIQ</sequence>
<evidence type="ECO:0000313" key="3">
    <source>
        <dbReference type="Proteomes" id="UP001412067"/>
    </source>
</evidence>
<gene>
    <name evidence="2" type="ORF">KSP40_PGU018107</name>
</gene>
<keyword evidence="1" id="KW-0812">Transmembrane</keyword>
<feature type="transmembrane region" description="Helical" evidence="1">
    <location>
        <begin position="20"/>
        <end position="43"/>
    </location>
</feature>
<comment type="caution">
    <text evidence="2">The sequence shown here is derived from an EMBL/GenBank/DDBJ whole genome shotgun (WGS) entry which is preliminary data.</text>
</comment>
<proteinExistence type="predicted"/>
<dbReference type="EMBL" id="JBBWWR010000003">
    <property type="protein sequence ID" value="KAK8969588.1"/>
    <property type="molecule type" value="Genomic_DNA"/>
</dbReference>
<evidence type="ECO:0000313" key="2">
    <source>
        <dbReference type="EMBL" id="KAK8969588.1"/>
    </source>
</evidence>
<organism evidence="2 3">
    <name type="scientific">Platanthera guangdongensis</name>
    <dbReference type="NCBI Taxonomy" id="2320717"/>
    <lineage>
        <taxon>Eukaryota</taxon>
        <taxon>Viridiplantae</taxon>
        <taxon>Streptophyta</taxon>
        <taxon>Embryophyta</taxon>
        <taxon>Tracheophyta</taxon>
        <taxon>Spermatophyta</taxon>
        <taxon>Magnoliopsida</taxon>
        <taxon>Liliopsida</taxon>
        <taxon>Asparagales</taxon>
        <taxon>Orchidaceae</taxon>
        <taxon>Orchidoideae</taxon>
        <taxon>Orchideae</taxon>
        <taxon>Orchidinae</taxon>
        <taxon>Platanthera</taxon>
    </lineage>
</organism>